<keyword evidence="1" id="KW-0813">Transport</keyword>
<protein>
    <submittedName>
        <fullName evidence="7">Iron ABC transporter</fullName>
    </submittedName>
</protein>
<organism evidence="7 8">
    <name type="scientific">Pseudidiomarina insulisalsae</name>
    <dbReference type="NCBI Taxonomy" id="575789"/>
    <lineage>
        <taxon>Bacteria</taxon>
        <taxon>Pseudomonadati</taxon>
        <taxon>Pseudomonadota</taxon>
        <taxon>Gammaproteobacteria</taxon>
        <taxon>Alteromonadales</taxon>
        <taxon>Idiomarinaceae</taxon>
        <taxon>Pseudidiomarina</taxon>
    </lineage>
</organism>
<dbReference type="InterPro" id="IPR027417">
    <property type="entry name" value="P-loop_NTPase"/>
</dbReference>
<keyword evidence="4" id="KW-1278">Translocase</keyword>
<dbReference type="InterPro" id="IPR003593">
    <property type="entry name" value="AAA+_ATPase"/>
</dbReference>
<dbReference type="GO" id="GO:0005524">
    <property type="term" value="F:ATP binding"/>
    <property type="evidence" value="ECO:0007669"/>
    <property type="project" value="UniProtKB-KW"/>
</dbReference>
<evidence type="ECO:0000256" key="4">
    <source>
        <dbReference type="ARBA" id="ARBA00022967"/>
    </source>
</evidence>
<dbReference type="RefSeq" id="WP_126755471.1">
    <property type="nucleotide sequence ID" value="NZ_PIPY01000015.1"/>
</dbReference>
<dbReference type="PANTHER" id="PTHR42794:SF1">
    <property type="entry name" value="HEMIN IMPORT ATP-BINDING PROTEIN HMUV"/>
    <property type="match status" value="1"/>
</dbReference>
<feature type="domain" description="ABC transporter" evidence="6">
    <location>
        <begin position="3"/>
        <end position="230"/>
    </location>
</feature>
<reference evidence="8" key="1">
    <citation type="journal article" date="2018" name="Front. Microbiol.">
        <title>Genome-Based Analysis Reveals the Taxonomy and Diversity of the Family Idiomarinaceae.</title>
        <authorList>
            <person name="Liu Y."/>
            <person name="Lai Q."/>
            <person name="Shao Z."/>
        </authorList>
    </citation>
    <scope>NUCLEOTIDE SEQUENCE [LARGE SCALE GENOMIC DNA]</scope>
    <source>
        <strain evidence="8">CVS-6</strain>
    </source>
</reference>
<sequence length="248" mass="26698">MSLHVAQIAHSTRLQQVSFTAKAGQFVGIIGANGAGKSSLLTAITGQLMPLHQGSVHYNERSVLHMSASERRALFGYLPQSPALHGDISVSHFLQSGLVNLPAANAGRDELTRVANLLAITGFLPRPLPHLSGGEQRRIHLARALLGDQPWLVCDEPTASLDLHHQLKVMALLRSFADNGKLVTAALHDLSLAARFCDKLVLLHEGRLMACGEPAEVLSEANLARAFAIKARWLCTEQGVALLPTLLK</sequence>
<dbReference type="SUPFAM" id="SSF52540">
    <property type="entry name" value="P-loop containing nucleoside triphosphate hydrolases"/>
    <property type="match status" value="1"/>
</dbReference>
<dbReference type="EMBL" id="PIPY01000015">
    <property type="protein sequence ID" value="RUO57328.1"/>
    <property type="molecule type" value="Genomic_DNA"/>
</dbReference>
<evidence type="ECO:0000256" key="2">
    <source>
        <dbReference type="ARBA" id="ARBA00022741"/>
    </source>
</evidence>
<keyword evidence="8" id="KW-1185">Reference proteome</keyword>
<comment type="function">
    <text evidence="5">Part of the ABC transporter complex HmuTUV involved in hemin import. Responsible for energy coupling to the transport system.</text>
</comment>
<dbReference type="Pfam" id="PF00005">
    <property type="entry name" value="ABC_tran"/>
    <property type="match status" value="1"/>
</dbReference>
<gene>
    <name evidence="7" type="ORF">CWI71_11780</name>
</gene>
<evidence type="ECO:0000313" key="8">
    <source>
        <dbReference type="Proteomes" id="UP000288259"/>
    </source>
</evidence>
<dbReference type="OrthoDB" id="5292475at2"/>
<dbReference type="Gene3D" id="3.40.50.300">
    <property type="entry name" value="P-loop containing nucleotide triphosphate hydrolases"/>
    <property type="match status" value="1"/>
</dbReference>
<evidence type="ECO:0000256" key="3">
    <source>
        <dbReference type="ARBA" id="ARBA00022840"/>
    </source>
</evidence>
<dbReference type="AlphaFoldDB" id="A0A432Y8L6"/>
<keyword evidence="3" id="KW-0067">ATP-binding</keyword>
<dbReference type="InterPro" id="IPR003439">
    <property type="entry name" value="ABC_transporter-like_ATP-bd"/>
</dbReference>
<dbReference type="PANTHER" id="PTHR42794">
    <property type="entry name" value="HEMIN IMPORT ATP-BINDING PROTEIN HMUV"/>
    <property type="match status" value="1"/>
</dbReference>
<comment type="caution">
    <text evidence="7">The sequence shown here is derived from an EMBL/GenBank/DDBJ whole genome shotgun (WGS) entry which is preliminary data.</text>
</comment>
<evidence type="ECO:0000256" key="5">
    <source>
        <dbReference type="ARBA" id="ARBA00037066"/>
    </source>
</evidence>
<dbReference type="SMART" id="SM00382">
    <property type="entry name" value="AAA"/>
    <property type="match status" value="1"/>
</dbReference>
<dbReference type="Proteomes" id="UP000288259">
    <property type="component" value="Unassembled WGS sequence"/>
</dbReference>
<keyword evidence="2" id="KW-0547">Nucleotide-binding</keyword>
<evidence type="ECO:0000313" key="7">
    <source>
        <dbReference type="EMBL" id="RUO57328.1"/>
    </source>
</evidence>
<evidence type="ECO:0000259" key="6">
    <source>
        <dbReference type="PROSITE" id="PS50893"/>
    </source>
</evidence>
<accession>A0A432Y8L6</accession>
<proteinExistence type="predicted"/>
<dbReference type="CDD" id="cd03214">
    <property type="entry name" value="ABC_Iron-Siderophores_B12_Hemin"/>
    <property type="match status" value="1"/>
</dbReference>
<dbReference type="PROSITE" id="PS50893">
    <property type="entry name" value="ABC_TRANSPORTER_2"/>
    <property type="match status" value="1"/>
</dbReference>
<evidence type="ECO:0000256" key="1">
    <source>
        <dbReference type="ARBA" id="ARBA00022448"/>
    </source>
</evidence>
<name>A0A432Y8L6_9GAMM</name>
<dbReference type="GO" id="GO:0016887">
    <property type="term" value="F:ATP hydrolysis activity"/>
    <property type="evidence" value="ECO:0007669"/>
    <property type="project" value="InterPro"/>
</dbReference>